<organism evidence="1 2">
    <name type="scientific">Roseovarius spongiae</name>
    <dbReference type="NCBI Taxonomy" id="2320272"/>
    <lineage>
        <taxon>Bacteria</taxon>
        <taxon>Pseudomonadati</taxon>
        <taxon>Pseudomonadota</taxon>
        <taxon>Alphaproteobacteria</taxon>
        <taxon>Rhodobacterales</taxon>
        <taxon>Roseobacteraceae</taxon>
        <taxon>Roseovarius</taxon>
    </lineage>
</organism>
<dbReference type="EMBL" id="RAPE01000003">
    <property type="protein sequence ID" value="RKF14066.1"/>
    <property type="molecule type" value="Genomic_DNA"/>
</dbReference>
<gene>
    <name evidence="1" type="ORF">D6850_12915</name>
</gene>
<evidence type="ECO:0000313" key="2">
    <source>
        <dbReference type="Proteomes" id="UP000281128"/>
    </source>
</evidence>
<accession>A0A3A8B8V8</accession>
<dbReference type="AlphaFoldDB" id="A0A3A8B8V8"/>
<protein>
    <submittedName>
        <fullName evidence="1">Uncharacterized protein</fullName>
    </submittedName>
</protein>
<name>A0A3A8B8V8_9RHOB</name>
<evidence type="ECO:0000313" key="1">
    <source>
        <dbReference type="EMBL" id="RKF14066.1"/>
    </source>
</evidence>
<sequence>MMDTTETTVQAARTALVAIDWDGEDPMPVVGLMYALISELEESGHPRQSTSEMLKAMGACWAIA</sequence>
<proteinExistence type="predicted"/>
<dbReference type="RefSeq" id="WP_121167544.1">
    <property type="nucleotide sequence ID" value="NZ_RAPE01000003.1"/>
</dbReference>
<comment type="caution">
    <text evidence="1">The sequence shown here is derived from an EMBL/GenBank/DDBJ whole genome shotgun (WGS) entry which is preliminary data.</text>
</comment>
<reference evidence="1 2" key="1">
    <citation type="submission" date="2018-09" db="EMBL/GenBank/DDBJ databases">
        <title>Roseovarius spongiae sp. nov., isolated from a marine sponge.</title>
        <authorList>
            <person name="Zhuang L."/>
            <person name="Luo L."/>
        </authorList>
    </citation>
    <scope>NUCLEOTIDE SEQUENCE [LARGE SCALE GENOMIC DNA]</scope>
    <source>
        <strain evidence="1 2">HN-E21</strain>
    </source>
</reference>
<keyword evidence="2" id="KW-1185">Reference proteome</keyword>
<dbReference type="Proteomes" id="UP000281128">
    <property type="component" value="Unassembled WGS sequence"/>
</dbReference>